<dbReference type="CDD" id="cd01359">
    <property type="entry name" value="Argininosuccinate_lyase"/>
    <property type="match status" value="1"/>
</dbReference>
<evidence type="ECO:0000259" key="9">
    <source>
        <dbReference type="Pfam" id="PF14698"/>
    </source>
</evidence>
<dbReference type="EMBL" id="AP025628">
    <property type="protein sequence ID" value="BDG61305.1"/>
    <property type="molecule type" value="Genomic_DNA"/>
</dbReference>
<feature type="compositionally biased region" description="Basic and acidic residues" evidence="7">
    <location>
        <begin position="470"/>
        <end position="482"/>
    </location>
</feature>
<dbReference type="EC" id="4.3.2.1" evidence="2 6"/>
<dbReference type="HAMAP" id="MF_00006">
    <property type="entry name" value="Arg_succ_lyase"/>
    <property type="match status" value="1"/>
</dbReference>
<dbReference type="Proteomes" id="UP001163687">
    <property type="component" value="Chromosome"/>
</dbReference>
<dbReference type="PRINTS" id="PR00149">
    <property type="entry name" value="FUMRATELYASE"/>
</dbReference>
<dbReference type="PRINTS" id="PR00145">
    <property type="entry name" value="ARGSUCLYASE"/>
</dbReference>
<evidence type="ECO:0000313" key="10">
    <source>
        <dbReference type="EMBL" id="BDG61305.1"/>
    </source>
</evidence>
<reference evidence="10" key="1">
    <citation type="submission" date="2022-03" db="EMBL/GenBank/DDBJ databases">
        <title>Complete genome sequence of Caldinitratiruptor microaerophilus.</title>
        <authorList>
            <person name="Mukaiyama R."/>
            <person name="Nishiyama T."/>
            <person name="Ueda K."/>
        </authorList>
    </citation>
    <scope>NUCLEOTIDE SEQUENCE</scope>
    <source>
        <strain evidence="10">JCM 16183</strain>
    </source>
</reference>
<evidence type="ECO:0000313" key="11">
    <source>
        <dbReference type="Proteomes" id="UP001163687"/>
    </source>
</evidence>
<dbReference type="Gene3D" id="1.10.40.30">
    <property type="entry name" value="Fumarase/aspartase (C-terminal domain)"/>
    <property type="match status" value="1"/>
</dbReference>
<dbReference type="RefSeq" id="WP_264841963.1">
    <property type="nucleotide sequence ID" value="NZ_AP025628.1"/>
</dbReference>
<dbReference type="NCBIfam" id="TIGR00838">
    <property type="entry name" value="argH"/>
    <property type="match status" value="1"/>
</dbReference>
<evidence type="ECO:0000259" key="8">
    <source>
        <dbReference type="Pfam" id="PF00206"/>
    </source>
</evidence>
<feature type="region of interest" description="Disordered" evidence="7">
    <location>
        <begin position="456"/>
        <end position="482"/>
    </location>
</feature>
<dbReference type="KEGG" id="cmic:caldi_23950"/>
<comment type="similarity">
    <text evidence="6">Belongs to the lyase 1 family. Argininosuccinate lyase subfamily.</text>
</comment>
<dbReference type="FunFam" id="1.20.200.10:FF:000015">
    <property type="entry name" value="argininosuccinate lyase isoform X2"/>
    <property type="match status" value="1"/>
</dbReference>
<feature type="compositionally biased region" description="Polar residues" evidence="7">
    <location>
        <begin position="460"/>
        <end position="469"/>
    </location>
</feature>
<evidence type="ECO:0000256" key="7">
    <source>
        <dbReference type="SAM" id="MobiDB-lite"/>
    </source>
</evidence>
<feature type="domain" description="Argininosuccinate lyase C-terminal" evidence="9">
    <location>
        <begin position="364"/>
        <end position="432"/>
    </location>
</feature>
<dbReference type="FunFam" id="1.10.275.10:FF:000002">
    <property type="entry name" value="Argininosuccinate lyase"/>
    <property type="match status" value="1"/>
</dbReference>
<dbReference type="InterPro" id="IPR024083">
    <property type="entry name" value="Fumarase/histidase_N"/>
</dbReference>
<dbReference type="InterPro" id="IPR009049">
    <property type="entry name" value="Argininosuccinate_lyase"/>
</dbReference>
<dbReference type="GO" id="GO:0004056">
    <property type="term" value="F:argininosuccinate lyase activity"/>
    <property type="evidence" value="ECO:0007669"/>
    <property type="project" value="UniProtKB-UniRule"/>
</dbReference>
<dbReference type="SUPFAM" id="SSF48557">
    <property type="entry name" value="L-aspartase-like"/>
    <property type="match status" value="1"/>
</dbReference>
<organism evidence="10 11">
    <name type="scientific">Caldinitratiruptor microaerophilus</name>
    <dbReference type="NCBI Taxonomy" id="671077"/>
    <lineage>
        <taxon>Bacteria</taxon>
        <taxon>Bacillati</taxon>
        <taxon>Bacillota</taxon>
        <taxon>Clostridia</taxon>
        <taxon>Eubacteriales</taxon>
        <taxon>Symbiobacteriaceae</taxon>
        <taxon>Caldinitratiruptor</taxon>
    </lineage>
</organism>
<proteinExistence type="inferred from homology"/>
<evidence type="ECO:0000256" key="2">
    <source>
        <dbReference type="ARBA" id="ARBA00012338"/>
    </source>
</evidence>
<dbReference type="GO" id="GO:0005829">
    <property type="term" value="C:cytosol"/>
    <property type="evidence" value="ECO:0007669"/>
    <property type="project" value="TreeGrafter"/>
</dbReference>
<evidence type="ECO:0000256" key="6">
    <source>
        <dbReference type="HAMAP-Rule" id="MF_00006"/>
    </source>
</evidence>
<gene>
    <name evidence="6 10" type="primary">argH</name>
    <name evidence="10" type="ORF">caldi_23950</name>
</gene>
<keyword evidence="11" id="KW-1185">Reference proteome</keyword>
<protein>
    <recommendedName>
        <fullName evidence="2 6">Argininosuccinate lyase</fullName>
        <shortName evidence="6">ASAL</shortName>
        <ecNumber evidence="2 6">4.3.2.1</ecNumber>
    </recommendedName>
    <alternativeName>
        <fullName evidence="6">Arginosuccinase</fullName>
    </alternativeName>
</protein>
<dbReference type="PROSITE" id="PS00163">
    <property type="entry name" value="FUMARATE_LYASES"/>
    <property type="match status" value="1"/>
</dbReference>
<evidence type="ECO:0000256" key="5">
    <source>
        <dbReference type="ARBA" id="ARBA00023239"/>
    </source>
</evidence>
<comment type="catalytic activity">
    <reaction evidence="6">
        <text>2-(N(omega)-L-arginino)succinate = fumarate + L-arginine</text>
        <dbReference type="Rhea" id="RHEA:24020"/>
        <dbReference type="ChEBI" id="CHEBI:29806"/>
        <dbReference type="ChEBI" id="CHEBI:32682"/>
        <dbReference type="ChEBI" id="CHEBI:57472"/>
        <dbReference type="EC" id="4.3.2.1"/>
    </reaction>
</comment>
<dbReference type="PANTHER" id="PTHR43814">
    <property type="entry name" value="ARGININOSUCCINATE LYASE"/>
    <property type="match status" value="1"/>
</dbReference>
<dbReference type="Gene3D" id="1.20.200.10">
    <property type="entry name" value="Fumarase/aspartase (Central domain)"/>
    <property type="match status" value="1"/>
</dbReference>
<evidence type="ECO:0000256" key="3">
    <source>
        <dbReference type="ARBA" id="ARBA00022571"/>
    </source>
</evidence>
<dbReference type="InterPro" id="IPR022761">
    <property type="entry name" value="Fumarate_lyase_N"/>
</dbReference>
<dbReference type="PANTHER" id="PTHR43814:SF1">
    <property type="entry name" value="ARGININOSUCCINATE LYASE"/>
    <property type="match status" value="1"/>
</dbReference>
<dbReference type="GO" id="GO:0042450">
    <property type="term" value="P:L-arginine biosynthetic process via ornithine"/>
    <property type="evidence" value="ECO:0007669"/>
    <property type="project" value="UniProtKB-UniRule"/>
</dbReference>
<dbReference type="Gene3D" id="1.10.275.10">
    <property type="entry name" value="Fumarase/aspartase (N-terminal domain)"/>
    <property type="match status" value="1"/>
</dbReference>
<comment type="subcellular location">
    <subcellularLocation>
        <location evidence="6">Cytoplasm</location>
    </subcellularLocation>
</comment>
<dbReference type="InterPro" id="IPR000362">
    <property type="entry name" value="Fumarate_lyase_fam"/>
</dbReference>
<sequence>MKKLWGGRFTKAADKLAEGFTASIGFDRRLWHQDIRGSIAHARMLGRQGILRAEEVEAIVRALEEIAREIEDGTFPFRQEYEDIHLNIEKRLIEKIGPVGGKLHTARSRNDQVVTDVHLYVKEEVAAIRGLIRDLQAVILDRASGETGTIMPGYTHLQRAQPVLLAHHLLAYFWMLERDDGRFADCARRADVSPLGAGALAGTTFPIDRHVTAADLGFSAVYENSIDAVSDRDFIVEFLAAAAICQMHLSRLGEELVNWSSAEFGFVEMDDAFATGSSIMPQKKNPDVAELLRGKAGRVYGDLVALLTVLKGLPLAYHTDLQEDKERLFDAADTLKASLAVAAGMLATLRFRRDRMREAVRRDYSNATDLADYLARKGLPFREAHEVTGRIVLYAIERGKYLGELSLEEYRQFSDRIGEDLYAALTPEAVVEGRASYGGTAPAEVARQLEKARAILAAKNSGQTQGGSDTKTEDDRPVPRRR</sequence>
<accession>A0AA35CL41</accession>
<name>A0AA35CL41_9FIRM</name>
<comment type="pathway">
    <text evidence="1 6">Amino-acid biosynthesis; L-arginine biosynthesis; L-arginine from L-ornithine and carbamoyl phosphate: step 3/3.</text>
</comment>
<feature type="domain" description="Fumarate lyase N-terminal" evidence="8">
    <location>
        <begin position="7"/>
        <end position="301"/>
    </location>
</feature>
<evidence type="ECO:0000256" key="4">
    <source>
        <dbReference type="ARBA" id="ARBA00022605"/>
    </source>
</evidence>
<dbReference type="FunFam" id="1.10.40.30:FF:000001">
    <property type="entry name" value="Argininosuccinate lyase"/>
    <property type="match status" value="1"/>
</dbReference>
<keyword evidence="3 6" id="KW-0055">Arginine biosynthesis</keyword>
<dbReference type="Pfam" id="PF00206">
    <property type="entry name" value="Lyase_1"/>
    <property type="match status" value="1"/>
</dbReference>
<dbReference type="Pfam" id="PF14698">
    <property type="entry name" value="ASL_C2"/>
    <property type="match status" value="1"/>
</dbReference>
<dbReference type="InterPro" id="IPR020557">
    <property type="entry name" value="Fumarate_lyase_CS"/>
</dbReference>
<keyword evidence="4 6" id="KW-0028">Amino-acid biosynthesis</keyword>
<dbReference type="InterPro" id="IPR008948">
    <property type="entry name" value="L-Aspartase-like"/>
</dbReference>
<evidence type="ECO:0000256" key="1">
    <source>
        <dbReference type="ARBA" id="ARBA00004941"/>
    </source>
</evidence>
<keyword evidence="6" id="KW-0963">Cytoplasm</keyword>
<dbReference type="AlphaFoldDB" id="A0AA35CL41"/>
<keyword evidence="5 6" id="KW-0456">Lyase</keyword>
<dbReference type="InterPro" id="IPR029419">
    <property type="entry name" value="Arg_succ_lyase_C"/>
</dbReference>